<accession>A0A1V4KLL2</accession>
<keyword evidence="2" id="KW-1185">Reference proteome</keyword>
<organism evidence="1 2">
    <name type="scientific">Patagioenas fasciata monilis</name>
    <dbReference type="NCBI Taxonomy" id="372326"/>
    <lineage>
        <taxon>Eukaryota</taxon>
        <taxon>Metazoa</taxon>
        <taxon>Chordata</taxon>
        <taxon>Craniata</taxon>
        <taxon>Vertebrata</taxon>
        <taxon>Euteleostomi</taxon>
        <taxon>Archelosauria</taxon>
        <taxon>Archosauria</taxon>
        <taxon>Dinosauria</taxon>
        <taxon>Saurischia</taxon>
        <taxon>Theropoda</taxon>
        <taxon>Coelurosauria</taxon>
        <taxon>Aves</taxon>
        <taxon>Neognathae</taxon>
        <taxon>Neoaves</taxon>
        <taxon>Columbimorphae</taxon>
        <taxon>Columbiformes</taxon>
        <taxon>Columbidae</taxon>
        <taxon>Patagioenas</taxon>
    </lineage>
</organism>
<dbReference type="EMBL" id="LSYS01002888">
    <property type="protein sequence ID" value="OPJ85352.1"/>
    <property type="molecule type" value="Genomic_DNA"/>
</dbReference>
<dbReference type="AlphaFoldDB" id="A0A1V4KLL2"/>
<comment type="caution">
    <text evidence="1">The sequence shown here is derived from an EMBL/GenBank/DDBJ whole genome shotgun (WGS) entry which is preliminary data.</text>
</comment>
<sequence>MAFHKQEEELLELLSSPLNPGTAAGDLLSSRCQPVSGNCFALASSLCSGFTAATFGTHQSPVIPSSKISLITEQTAQHFEEQTVRKVI</sequence>
<name>A0A1V4KLL2_PATFA</name>
<proteinExistence type="predicted"/>
<reference evidence="1 2" key="1">
    <citation type="submission" date="2016-02" db="EMBL/GenBank/DDBJ databases">
        <title>Band-tailed pigeon sequencing and assembly.</title>
        <authorList>
            <person name="Soares A.E."/>
            <person name="Novak B.J."/>
            <person name="Rice E.S."/>
            <person name="O'Connell B."/>
            <person name="Chang D."/>
            <person name="Weber S."/>
            <person name="Shapiro B."/>
        </authorList>
    </citation>
    <scope>NUCLEOTIDE SEQUENCE [LARGE SCALE GENOMIC DNA]</scope>
    <source>
        <strain evidence="1">BTP2013</strain>
        <tissue evidence="1">Blood</tissue>
    </source>
</reference>
<evidence type="ECO:0000313" key="2">
    <source>
        <dbReference type="Proteomes" id="UP000190648"/>
    </source>
</evidence>
<dbReference type="Proteomes" id="UP000190648">
    <property type="component" value="Unassembled WGS sequence"/>
</dbReference>
<evidence type="ECO:0000313" key="1">
    <source>
        <dbReference type="EMBL" id="OPJ85352.1"/>
    </source>
</evidence>
<protein>
    <submittedName>
        <fullName evidence="1">Uncharacterized protein</fullName>
    </submittedName>
</protein>
<gene>
    <name evidence="1" type="ORF">AV530_011782</name>
</gene>